<evidence type="ECO:0000256" key="1">
    <source>
        <dbReference type="ARBA" id="ARBA00004141"/>
    </source>
</evidence>
<keyword evidence="7 9" id="KW-1133">Transmembrane helix</keyword>
<dbReference type="EMBL" id="MQWB01000001">
    <property type="protein sequence ID" value="OZC03111.1"/>
    <property type="molecule type" value="Genomic_DNA"/>
</dbReference>
<sequence>METLVLDTSRPFRSRLALAKRHAAAHARRAALNSAVLGGAEALGLTLALVLAGGVRLLWAGEPQMVVGAGWAAIPLYLAGAALWRLLPGWGLGAVEEFRRQTITLVGAFVATALGIWMVRHSSVLLDSSRLTLGVAAVLSLVIVPLMRIKAKDLLIRRDAWGVPAVIYGAGEAGSRIVRQLQEEIGMGYKPVAVFDEDPDRWGGYLDTVPIVGDMERVAPEAAVAFLALPEADRERQSLLLEGPLAIYPTVVVVPEILDAPSLSVRPRDFAGILGLEITATLTQPAARFVKRAFDLSVMVLLAPFWVPVVGLLSLAIWLEDRTTPFYGQERIGLDGQTFRAWKLRTMVPNAEAVLAKAMEEDSALREEWETYFKLEHDPRITKVGAFLRKTSMDELPQLFNVLRGDMSLVGPRPLPAYHHEELHARVRNLRERVRPGITGMWQVSGRSDSGNTGMERWDPYYVRNWSLWLDAVILVRTVRVVLKGSGAY</sequence>
<dbReference type="PANTHER" id="PTHR30576">
    <property type="entry name" value="COLANIC BIOSYNTHESIS UDP-GLUCOSE LIPID CARRIER TRANSFERASE"/>
    <property type="match status" value="1"/>
</dbReference>
<dbReference type="GO" id="GO:0005886">
    <property type="term" value="C:plasma membrane"/>
    <property type="evidence" value="ECO:0007669"/>
    <property type="project" value="UniProtKB-SubCell"/>
</dbReference>
<dbReference type="GO" id="GO:0000271">
    <property type="term" value="P:polysaccharide biosynthetic process"/>
    <property type="evidence" value="ECO:0007669"/>
    <property type="project" value="InterPro"/>
</dbReference>
<evidence type="ECO:0000256" key="8">
    <source>
        <dbReference type="ARBA" id="ARBA00023136"/>
    </source>
</evidence>
<dbReference type="Pfam" id="PF13727">
    <property type="entry name" value="CoA_binding_3"/>
    <property type="match status" value="1"/>
</dbReference>
<dbReference type="PANTHER" id="PTHR30576:SF4">
    <property type="entry name" value="UNDECAPRENYL-PHOSPHATE GALACTOSE PHOSPHOTRANSFERASE"/>
    <property type="match status" value="1"/>
</dbReference>
<feature type="transmembrane region" description="Helical" evidence="9">
    <location>
        <begin position="298"/>
        <end position="319"/>
    </location>
</feature>
<keyword evidence="6 9" id="KW-0812">Transmembrane</keyword>
<evidence type="ECO:0000256" key="9">
    <source>
        <dbReference type="SAM" id="Phobius"/>
    </source>
</evidence>
<feature type="domain" description="Bacterial sugar transferase" evidence="10">
    <location>
        <begin position="291"/>
        <end position="484"/>
    </location>
</feature>
<evidence type="ECO:0000256" key="6">
    <source>
        <dbReference type="ARBA" id="ARBA00022692"/>
    </source>
</evidence>
<dbReference type="Proteomes" id="UP000216446">
    <property type="component" value="Unassembled WGS sequence"/>
</dbReference>
<dbReference type="InterPro" id="IPR003362">
    <property type="entry name" value="Bact_transf"/>
</dbReference>
<evidence type="ECO:0000313" key="12">
    <source>
        <dbReference type="Proteomes" id="UP000216446"/>
    </source>
</evidence>
<dbReference type="InterPro" id="IPR017472">
    <property type="entry name" value="Undecaprenyl-P_galact_Ptfrase"/>
</dbReference>
<name>A0A259TZG5_9BACT</name>
<dbReference type="NCBIfam" id="TIGR03022">
    <property type="entry name" value="WbaP_sugtrans"/>
    <property type="match status" value="1"/>
</dbReference>
<evidence type="ECO:0000256" key="2">
    <source>
        <dbReference type="ARBA" id="ARBA00004236"/>
    </source>
</evidence>
<dbReference type="Gene3D" id="3.40.50.720">
    <property type="entry name" value="NAD(P)-binding Rossmann-like Domain"/>
    <property type="match status" value="1"/>
</dbReference>
<gene>
    <name evidence="11" type="ORF">BSZ36_09080</name>
</gene>
<dbReference type="NCBIfam" id="TIGR03025">
    <property type="entry name" value="EPS_sugtrans"/>
    <property type="match status" value="1"/>
</dbReference>
<feature type="transmembrane region" description="Helical" evidence="9">
    <location>
        <begin position="65"/>
        <end position="86"/>
    </location>
</feature>
<keyword evidence="12" id="KW-1185">Reference proteome</keyword>
<proteinExistence type="inferred from homology"/>
<evidence type="ECO:0000256" key="5">
    <source>
        <dbReference type="ARBA" id="ARBA00022679"/>
    </source>
</evidence>
<keyword evidence="8 9" id="KW-0472">Membrane</keyword>
<organism evidence="11 12">
    <name type="scientific">Rubricoccus marinus</name>
    <dbReference type="NCBI Taxonomy" id="716817"/>
    <lineage>
        <taxon>Bacteria</taxon>
        <taxon>Pseudomonadati</taxon>
        <taxon>Rhodothermota</taxon>
        <taxon>Rhodothermia</taxon>
        <taxon>Rhodothermales</taxon>
        <taxon>Rubricoccaceae</taxon>
        <taxon>Rubricoccus</taxon>
    </lineage>
</organism>
<dbReference type="GO" id="GO:0016780">
    <property type="term" value="F:phosphotransferase activity, for other substituted phosphate groups"/>
    <property type="evidence" value="ECO:0007669"/>
    <property type="project" value="TreeGrafter"/>
</dbReference>
<evidence type="ECO:0000256" key="7">
    <source>
        <dbReference type="ARBA" id="ARBA00022989"/>
    </source>
</evidence>
<evidence type="ECO:0000256" key="4">
    <source>
        <dbReference type="ARBA" id="ARBA00022475"/>
    </source>
</evidence>
<evidence type="ECO:0000259" key="10">
    <source>
        <dbReference type="Pfam" id="PF02397"/>
    </source>
</evidence>
<evidence type="ECO:0000256" key="3">
    <source>
        <dbReference type="ARBA" id="ARBA00006464"/>
    </source>
</evidence>
<comment type="similarity">
    <text evidence="3">Belongs to the bacterial sugar transferase family.</text>
</comment>
<keyword evidence="5" id="KW-0808">Transferase</keyword>
<dbReference type="OrthoDB" id="9808602at2"/>
<dbReference type="InterPro" id="IPR036291">
    <property type="entry name" value="NAD(P)-bd_dom_sf"/>
</dbReference>
<reference evidence="11 12" key="1">
    <citation type="submission" date="2016-11" db="EMBL/GenBank/DDBJ databases">
        <title>Study of marine rhodopsin-containing bacteria.</title>
        <authorList>
            <person name="Yoshizawa S."/>
            <person name="Kumagai Y."/>
            <person name="Kogure K."/>
        </authorList>
    </citation>
    <scope>NUCLEOTIDE SEQUENCE [LARGE SCALE GENOMIC DNA]</scope>
    <source>
        <strain evidence="11 12">SG-29</strain>
    </source>
</reference>
<evidence type="ECO:0000313" key="11">
    <source>
        <dbReference type="EMBL" id="OZC03111.1"/>
    </source>
</evidence>
<comment type="caution">
    <text evidence="11">The sequence shown here is derived from an EMBL/GenBank/DDBJ whole genome shotgun (WGS) entry which is preliminary data.</text>
</comment>
<feature type="transmembrane region" description="Helical" evidence="9">
    <location>
        <begin position="131"/>
        <end position="149"/>
    </location>
</feature>
<dbReference type="AlphaFoldDB" id="A0A259TZG5"/>
<feature type="transmembrane region" description="Helical" evidence="9">
    <location>
        <begin position="30"/>
        <end position="59"/>
    </location>
</feature>
<comment type="subcellular location">
    <subcellularLocation>
        <location evidence="2">Cell membrane</location>
    </subcellularLocation>
    <subcellularLocation>
        <location evidence="1">Membrane</location>
        <topology evidence="1">Multi-pass membrane protein</topology>
    </subcellularLocation>
</comment>
<dbReference type="InterPro" id="IPR017475">
    <property type="entry name" value="EPS_sugar_tfrase"/>
</dbReference>
<dbReference type="Pfam" id="PF02397">
    <property type="entry name" value="Bac_transf"/>
    <property type="match status" value="1"/>
</dbReference>
<accession>A0A259TZG5</accession>
<keyword evidence="4" id="KW-1003">Cell membrane</keyword>
<feature type="transmembrane region" description="Helical" evidence="9">
    <location>
        <begin position="98"/>
        <end position="119"/>
    </location>
</feature>
<dbReference type="RefSeq" id="WP_094548106.1">
    <property type="nucleotide sequence ID" value="NZ_MQWB01000001.1"/>
</dbReference>
<dbReference type="SUPFAM" id="SSF51735">
    <property type="entry name" value="NAD(P)-binding Rossmann-fold domains"/>
    <property type="match status" value="1"/>
</dbReference>
<dbReference type="InParanoid" id="A0A259TZG5"/>
<protein>
    <recommendedName>
        <fullName evidence="10">Bacterial sugar transferase domain-containing protein</fullName>
    </recommendedName>
</protein>